<dbReference type="GO" id="GO:0034472">
    <property type="term" value="P:snRNA 3'-end processing"/>
    <property type="evidence" value="ECO:0007669"/>
    <property type="project" value="TreeGrafter"/>
</dbReference>
<sequence>MLQRPHETLQRLREQTDANYVHFMDVLTTLIPLEDFVIQSLSTILHSDRKLLSFMRKSTNQKYTLDFMNRLDSAVHEACHRSSKVDSERLVVLLAFILSSNMNKLISGDKLGNWIKFLTTFDSSLSPRHYRAALSAICACNLNAGSQFESSVTLFFQQLKNLVFADPDRYSALNQLMLLLAMHFNKKNEEQINQLLSSELGFKVSVYIRGTNIRTLYLRHAMSEKDVAESAANISVTRSLTEHISGYLPAHCINHLLLGKIFSKHRVAIQAWIQAQLLECKEPVHPIVGELLSSYAASCVPSPESPSCNFPLDEDFLRDVFSGDIFDASKRVTRILCMHFIFAYTHEHHKFMKNVVKQPKKQGNPSEPKTLSYTQLDNMGWHRRSYTDTLLPIIPVRYLLSVIEAAPRNYRPIRAKLMNTVAHFMPYMMPDMDALLTGDSAFLDGSIDVLPSRISSERLIAAFDEIERTGDNTAACQLLSHLEHASLRTLSKVQTAICYGMRSTLDERTSEWVVEVVTNLWQQLELVQTRRLYDETIKKWIEIKKLNSQAVIEQPLLLFRCDKRVLQSAHHLQCLLRMLNFFLSACHANFHIKREKARKDDEDDPARLMHALIGAQFSAIVQILIGICDKASERVQKVIGSQIHRMFIAEPQVSRLVHYQTYPLHLVPVVVKHVPSMHIMIEHVQELFVSPKIQRRIFGVVLMVELAHQYKIPAALTKIELILDVIHTLITYVSTDYNMALFLSIVPSLSRLMKLFPQVTWAVTGLLTRMSMIAQARGAIPATVVHKRKTPERKLIEMIERELGDSAKQSLFAK</sequence>
<dbReference type="Pfam" id="PF14750">
    <property type="entry name" value="INTS2"/>
    <property type="match status" value="1"/>
</dbReference>
<dbReference type="AlphaFoldDB" id="A0A1I7YWZ1"/>
<dbReference type="GO" id="GO:0032039">
    <property type="term" value="C:integrator complex"/>
    <property type="evidence" value="ECO:0007669"/>
    <property type="project" value="InterPro"/>
</dbReference>
<keyword evidence="1" id="KW-1185">Reference proteome</keyword>
<name>A0A1I7YWZ1_9BILA</name>
<dbReference type="Proteomes" id="UP000095287">
    <property type="component" value="Unplaced"/>
</dbReference>
<reference evidence="2" key="1">
    <citation type="submission" date="2016-11" db="UniProtKB">
        <authorList>
            <consortium name="WormBaseParasite"/>
        </authorList>
    </citation>
    <scope>IDENTIFICATION</scope>
</reference>
<dbReference type="PANTHER" id="PTHR28608:SF1">
    <property type="entry name" value="INTEGRATOR COMPLEX SUBUNIT 2"/>
    <property type="match status" value="1"/>
</dbReference>
<accession>A0A1I7YWZ1</accession>
<dbReference type="WBParaSite" id="L893_g20559.t1">
    <property type="protein sequence ID" value="L893_g20559.t1"/>
    <property type="gene ID" value="L893_g20559"/>
</dbReference>
<dbReference type="InterPro" id="IPR029321">
    <property type="entry name" value="INTS2"/>
</dbReference>
<evidence type="ECO:0000313" key="1">
    <source>
        <dbReference type="Proteomes" id="UP000095287"/>
    </source>
</evidence>
<proteinExistence type="predicted"/>
<protein>
    <submittedName>
        <fullName evidence="2">Fanconi anemia group I protein</fullName>
    </submittedName>
</protein>
<dbReference type="PANTHER" id="PTHR28608">
    <property type="entry name" value="INTEGRATOR COMPLEX SUBUNIT 2"/>
    <property type="match status" value="1"/>
</dbReference>
<organism evidence="1 2">
    <name type="scientific">Steinernema glaseri</name>
    <dbReference type="NCBI Taxonomy" id="37863"/>
    <lineage>
        <taxon>Eukaryota</taxon>
        <taxon>Metazoa</taxon>
        <taxon>Ecdysozoa</taxon>
        <taxon>Nematoda</taxon>
        <taxon>Chromadorea</taxon>
        <taxon>Rhabditida</taxon>
        <taxon>Tylenchina</taxon>
        <taxon>Panagrolaimomorpha</taxon>
        <taxon>Strongyloidoidea</taxon>
        <taxon>Steinernematidae</taxon>
        <taxon>Steinernema</taxon>
    </lineage>
</organism>
<evidence type="ECO:0000313" key="2">
    <source>
        <dbReference type="WBParaSite" id="L893_g20559.t1"/>
    </source>
</evidence>